<dbReference type="PANTHER" id="PTHR30523">
    <property type="entry name" value="PHOSPHOENOLPYRUVATE CARBOXYLASE"/>
    <property type="match status" value="1"/>
</dbReference>
<dbReference type="InterPro" id="IPR021135">
    <property type="entry name" value="PEP_COase"/>
</dbReference>
<dbReference type="EMBL" id="BAABEX010000008">
    <property type="protein sequence ID" value="GAA4422694.1"/>
    <property type="molecule type" value="Genomic_DNA"/>
</dbReference>
<comment type="function">
    <text evidence="2 10">Forms oxaloacetate, a four-carbon dicarboxylic acid source for the tricarboxylic acid cycle.</text>
</comment>
<comment type="similarity">
    <text evidence="3 10">Belongs to the PEPCase type 1 family.</text>
</comment>
<evidence type="ECO:0000256" key="10">
    <source>
        <dbReference type="HAMAP-Rule" id="MF_00595"/>
    </source>
</evidence>
<keyword evidence="7 10" id="KW-0456">Lyase</keyword>
<organism evidence="13 14">
    <name type="scientific">Acidovorax lacteus</name>
    <dbReference type="NCBI Taxonomy" id="1924988"/>
    <lineage>
        <taxon>Bacteria</taxon>
        <taxon>Pseudomonadati</taxon>
        <taxon>Pseudomonadota</taxon>
        <taxon>Betaproteobacteria</taxon>
        <taxon>Burkholderiales</taxon>
        <taxon>Comamonadaceae</taxon>
        <taxon>Acidovorax</taxon>
    </lineage>
</organism>
<dbReference type="PROSITE" id="PS00393">
    <property type="entry name" value="PEPCASE_2"/>
    <property type="match status" value="1"/>
</dbReference>
<dbReference type="NCBIfam" id="NF000584">
    <property type="entry name" value="PRK00009.1"/>
    <property type="match status" value="1"/>
</dbReference>
<dbReference type="InterPro" id="IPR015813">
    <property type="entry name" value="Pyrv/PenolPyrv_kinase-like_dom"/>
</dbReference>
<comment type="catalytic activity">
    <reaction evidence="9 10">
        <text>oxaloacetate + phosphate = phosphoenolpyruvate + hydrogencarbonate</text>
        <dbReference type="Rhea" id="RHEA:28370"/>
        <dbReference type="ChEBI" id="CHEBI:16452"/>
        <dbReference type="ChEBI" id="CHEBI:17544"/>
        <dbReference type="ChEBI" id="CHEBI:43474"/>
        <dbReference type="ChEBI" id="CHEBI:58702"/>
        <dbReference type="EC" id="4.1.1.31"/>
    </reaction>
</comment>
<dbReference type="PRINTS" id="PR00150">
    <property type="entry name" value="PEPCARBXLASE"/>
</dbReference>
<dbReference type="PROSITE" id="PS00781">
    <property type="entry name" value="PEPCASE_1"/>
    <property type="match status" value="1"/>
</dbReference>
<dbReference type="InterPro" id="IPR022805">
    <property type="entry name" value="PEP_COase_bac/pln-type"/>
</dbReference>
<evidence type="ECO:0000256" key="11">
    <source>
        <dbReference type="PROSITE-ProRule" id="PRU10111"/>
    </source>
</evidence>
<dbReference type="EC" id="4.1.1.31" evidence="4 10"/>
<feature type="active site" evidence="10 12">
    <location>
        <position position="587"/>
    </location>
</feature>
<name>A0ABP8L5M2_9BURK</name>
<evidence type="ECO:0000256" key="4">
    <source>
        <dbReference type="ARBA" id="ARBA00012305"/>
    </source>
</evidence>
<dbReference type="Gene3D" id="1.20.1440.90">
    <property type="entry name" value="Phosphoenolpyruvate/pyruvate domain"/>
    <property type="match status" value="1"/>
</dbReference>
<evidence type="ECO:0000256" key="1">
    <source>
        <dbReference type="ARBA" id="ARBA00001946"/>
    </source>
</evidence>
<evidence type="ECO:0000256" key="5">
    <source>
        <dbReference type="ARBA" id="ARBA00022419"/>
    </source>
</evidence>
<feature type="active site" evidence="10 11">
    <location>
        <position position="144"/>
    </location>
</feature>
<proteinExistence type="inferred from homology"/>
<comment type="subunit">
    <text evidence="10">Homotetramer.</text>
</comment>
<dbReference type="RefSeq" id="WP_345062636.1">
    <property type="nucleotide sequence ID" value="NZ_BAABEX010000008.1"/>
</dbReference>
<evidence type="ECO:0000256" key="6">
    <source>
        <dbReference type="ARBA" id="ARBA00022842"/>
    </source>
</evidence>
<comment type="cofactor">
    <cofactor evidence="1 10">
        <name>Mg(2+)</name>
        <dbReference type="ChEBI" id="CHEBI:18420"/>
    </cofactor>
</comment>
<comment type="caution">
    <text evidence="13">The sequence shown here is derived from an EMBL/GenBank/DDBJ whole genome shotgun (WGS) entry which is preliminary data.</text>
</comment>
<protein>
    <recommendedName>
        <fullName evidence="5 10">Phosphoenolpyruvate carboxylase</fullName>
        <shortName evidence="10">PEPC</shortName>
        <shortName evidence="10">PEPCase</shortName>
        <ecNumber evidence="4 10">4.1.1.31</ecNumber>
    </recommendedName>
</protein>
<gene>
    <name evidence="10 13" type="primary">ppc</name>
    <name evidence="13" type="ORF">GCM10023090_14080</name>
</gene>
<reference evidence="14" key="1">
    <citation type="journal article" date="2019" name="Int. J. Syst. Evol. Microbiol.">
        <title>The Global Catalogue of Microorganisms (GCM) 10K type strain sequencing project: providing services to taxonomists for standard genome sequencing and annotation.</title>
        <authorList>
            <consortium name="The Broad Institute Genomics Platform"/>
            <consortium name="The Broad Institute Genome Sequencing Center for Infectious Disease"/>
            <person name="Wu L."/>
            <person name="Ma J."/>
        </authorList>
    </citation>
    <scope>NUCLEOTIDE SEQUENCE [LARGE SCALE GENOMIC DNA]</scope>
    <source>
        <strain evidence="14">JCM 31890</strain>
    </source>
</reference>
<evidence type="ECO:0000256" key="12">
    <source>
        <dbReference type="PROSITE-ProRule" id="PRU10112"/>
    </source>
</evidence>
<dbReference type="SUPFAM" id="SSF51621">
    <property type="entry name" value="Phosphoenolpyruvate/pyruvate domain"/>
    <property type="match status" value="1"/>
</dbReference>
<evidence type="ECO:0000256" key="7">
    <source>
        <dbReference type="ARBA" id="ARBA00023239"/>
    </source>
</evidence>
<sequence length="931" mass="103898">MKRSDKDQPLIEDIRLLGRILGDVIREQEGVAAYELVEQVRKLSVAFRRDADEEADRALKKLLKSLTADQTVSVIRAFTYFSHLANLAEDRHHIRRRAVHERAGDTQEGSIAVALSRLRWAGIAPKTIAQTLAGSYVAPVLTAHPTEVQRKSILDAERDIARLLAERDDIRERAQLYTVAKDALTPRELAANEARLRARVAQLWQTRLLRYSRLTVADEIENALSYYEATFLREIPRIYADLEDELGQYPVASFLRMGQWIGGDRDGNPNVTAHTLEYALRRQADVALRHYLTEVHYLGGELSLSARLVQVTPEMEALALRSPDTSEHRQDEPYRRALTGIYARLAASLRELTGGEAARHAVAPQNPYTSAAEFLADLRVIEASLCAHHGKALAAERLHPLIRAVEVFGFHLATVDLRQSSDKHEEVVAELLATARIEPAYAALDEDSKRALLLRLLNDARPLRVVGAEYSAHTQGEIAIFEAARRLRERFGAEAIRHYIISHTETVSDLLEVLLLQKEVGLMRGTLDAEPGARNDLIVVPLFETIEDLRNAAPIMRAFYGLPGIAALVQRSGAEQDIMLGYSDSNKDGGIFTSNWELYRAEIALVELFDELATSHGIQLRMFHGRGGTVGRGGGPSYQAILAQPPGTVRGQIRLTEQGEVIASKYANPEIGRRNLETLVAATLEATLLQPTKPATKVFLDAAARLSQASMAAYRALVYETPGFTDYFFNSTPIREIAELNIGSRPASRKASQRIEDLRAIPWGFSWGQCRLTLPGWFGFGSAVQAFLDAEGKDPKAQLALLQKMYRQWPFFRTLLSNMDMVLAKSDLALASRYSELVADARLRKKVFTAIEAEWHRTADALTRITGDKQRLAHNTALARSIKHRFPYIDPLHHLQVELVRRWRAGQGDERVQTGIHISINGIAAGLRNTG</sequence>
<evidence type="ECO:0000256" key="3">
    <source>
        <dbReference type="ARBA" id="ARBA00008346"/>
    </source>
</evidence>
<evidence type="ECO:0000313" key="13">
    <source>
        <dbReference type="EMBL" id="GAA4422694.1"/>
    </source>
</evidence>
<dbReference type="InterPro" id="IPR033129">
    <property type="entry name" value="PEPCASE_His_AS"/>
</dbReference>
<keyword evidence="6 10" id="KW-0460">Magnesium</keyword>
<accession>A0ABP8L5M2</accession>
<evidence type="ECO:0000256" key="8">
    <source>
        <dbReference type="ARBA" id="ARBA00023300"/>
    </source>
</evidence>
<keyword evidence="14" id="KW-1185">Reference proteome</keyword>
<dbReference type="PANTHER" id="PTHR30523:SF6">
    <property type="entry name" value="PHOSPHOENOLPYRUVATE CARBOXYLASE"/>
    <property type="match status" value="1"/>
</dbReference>
<dbReference type="InterPro" id="IPR018129">
    <property type="entry name" value="PEP_COase_Lys_AS"/>
</dbReference>
<dbReference type="Pfam" id="PF00311">
    <property type="entry name" value="PEPcase"/>
    <property type="match status" value="1"/>
</dbReference>
<keyword evidence="8 10" id="KW-0120">Carbon dioxide fixation</keyword>
<evidence type="ECO:0000313" key="14">
    <source>
        <dbReference type="Proteomes" id="UP001501788"/>
    </source>
</evidence>
<dbReference type="Proteomes" id="UP001501788">
    <property type="component" value="Unassembled WGS sequence"/>
</dbReference>
<evidence type="ECO:0000256" key="9">
    <source>
        <dbReference type="ARBA" id="ARBA00048995"/>
    </source>
</evidence>
<dbReference type="HAMAP" id="MF_00595">
    <property type="entry name" value="PEPcase_type1"/>
    <property type="match status" value="1"/>
</dbReference>
<evidence type="ECO:0000256" key="2">
    <source>
        <dbReference type="ARBA" id="ARBA00003670"/>
    </source>
</evidence>